<evidence type="ECO:0000256" key="4">
    <source>
        <dbReference type="ARBA" id="ARBA00023172"/>
    </source>
</evidence>
<dbReference type="EMBL" id="MOBI01000003">
    <property type="protein sequence ID" value="RON05192.1"/>
    <property type="molecule type" value="Genomic_DNA"/>
</dbReference>
<dbReference type="SUPFAM" id="SSF56349">
    <property type="entry name" value="DNA breaking-rejoining enzymes"/>
    <property type="match status" value="1"/>
</dbReference>
<dbReference type="InterPro" id="IPR011010">
    <property type="entry name" value="DNA_brk_join_enz"/>
</dbReference>
<dbReference type="GO" id="GO:0003677">
    <property type="term" value="F:DNA binding"/>
    <property type="evidence" value="ECO:0007669"/>
    <property type="project" value="UniProtKB-UniRule"/>
</dbReference>
<dbReference type="PROSITE" id="PS51898">
    <property type="entry name" value="TYR_RECOMBINASE"/>
    <property type="match status" value="1"/>
</dbReference>
<dbReference type="PROSITE" id="PS51900">
    <property type="entry name" value="CB"/>
    <property type="match status" value="1"/>
</dbReference>
<accession>A0A423H0D0</accession>
<keyword evidence="2" id="KW-0229">DNA integration</keyword>
<dbReference type="InterPro" id="IPR002104">
    <property type="entry name" value="Integrase_catalytic"/>
</dbReference>
<dbReference type="GO" id="GO:0015074">
    <property type="term" value="P:DNA integration"/>
    <property type="evidence" value="ECO:0007669"/>
    <property type="project" value="UniProtKB-KW"/>
</dbReference>
<dbReference type="PANTHER" id="PTHR30629">
    <property type="entry name" value="PROPHAGE INTEGRASE"/>
    <property type="match status" value="1"/>
</dbReference>
<dbReference type="InterPro" id="IPR010998">
    <property type="entry name" value="Integrase_recombinase_N"/>
</dbReference>
<dbReference type="InterPro" id="IPR013762">
    <property type="entry name" value="Integrase-like_cat_sf"/>
</dbReference>
<evidence type="ECO:0000256" key="1">
    <source>
        <dbReference type="ARBA" id="ARBA00008857"/>
    </source>
</evidence>
<organism evidence="8 9">
    <name type="scientific">Pseudomonas brassicacearum</name>
    <dbReference type="NCBI Taxonomy" id="930166"/>
    <lineage>
        <taxon>Bacteria</taxon>
        <taxon>Pseudomonadati</taxon>
        <taxon>Pseudomonadota</taxon>
        <taxon>Gammaproteobacteria</taxon>
        <taxon>Pseudomonadales</taxon>
        <taxon>Pseudomonadaceae</taxon>
        <taxon>Pseudomonas</taxon>
    </lineage>
</organism>
<name>A0A423H0D0_9PSED</name>
<dbReference type="InterPro" id="IPR022000">
    <property type="entry name" value="Min27-like_integrase_DNA_bind"/>
</dbReference>
<feature type="domain" description="Core-binding (CB)" evidence="7">
    <location>
        <begin position="83"/>
        <end position="161"/>
    </location>
</feature>
<dbReference type="PANTHER" id="PTHR30629:SF2">
    <property type="entry name" value="PROPHAGE INTEGRASE INTS-RELATED"/>
    <property type="match status" value="1"/>
</dbReference>
<dbReference type="Pfam" id="PF14659">
    <property type="entry name" value="Phage_int_SAM_3"/>
    <property type="match status" value="1"/>
</dbReference>
<evidence type="ECO:0000256" key="3">
    <source>
        <dbReference type="ARBA" id="ARBA00023125"/>
    </source>
</evidence>
<dbReference type="GO" id="GO:0006310">
    <property type="term" value="P:DNA recombination"/>
    <property type="evidence" value="ECO:0007669"/>
    <property type="project" value="UniProtKB-KW"/>
</dbReference>
<dbReference type="CDD" id="cd01189">
    <property type="entry name" value="INT_ICEBs1_C_like"/>
    <property type="match status" value="1"/>
</dbReference>
<protein>
    <submittedName>
        <fullName evidence="8">Site-specific integrase</fullName>
    </submittedName>
</protein>
<dbReference type="Pfam" id="PF12167">
    <property type="entry name" value="Arm-DNA-bind_2"/>
    <property type="match status" value="1"/>
</dbReference>
<comment type="caution">
    <text evidence="8">The sequence shown here is derived from an EMBL/GenBank/DDBJ whole genome shotgun (WGS) entry which is preliminary data.</text>
</comment>
<dbReference type="Gene3D" id="1.10.443.10">
    <property type="entry name" value="Intergrase catalytic core"/>
    <property type="match status" value="1"/>
</dbReference>
<evidence type="ECO:0000313" key="8">
    <source>
        <dbReference type="EMBL" id="RON05192.1"/>
    </source>
</evidence>
<sequence length="376" mass="42776">MGRKSMGLPDGVEPRGESVRIRFTWNGQRRSEPTPYKPNAKGLAAAGSLCARVKELIKLGAMNDDLYAQMFPNSGYLLDRKTPTFGEFAQIWLDSREIVDSTRDNYKSVLNRFWMPALASKRIDNITSADLRKIVSAIAWESPGVRRNATDKLSSVLHTAVMDGHISRNPCLSIPRAKIAKRQVDPFERDDAERIIADMYEHLKGPTRLYAAYFEFSFFTGMRPGEIRALKWSEIDEDKRRAHVCRVIVKGELFERIKTKTVRDVLLNDRALNAIRVARSLAADGAEFVFAPADASSEWIRSDSTPKKYFLAALERLAIRRRRQYDCRHTYATMCLMANMNAAFIANQLGHSVQMLLSTYAKWINSTSDWAELNKL</sequence>
<feature type="domain" description="Tyr recombinase" evidence="6">
    <location>
        <begin position="182"/>
        <end position="375"/>
    </location>
</feature>
<keyword evidence="4" id="KW-0233">DNA recombination</keyword>
<proteinExistence type="inferred from homology"/>
<comment type="similarity">
    <text evidence="1">Belongs to the 'phage' integrase family.</text>
</comment>
<dbReference type="Pfam" id="PF00589">
    <property type="entry name" value="Phage_integrase"/>
    <property type="match status" value="1"/>
</dbReference>
<evidence type="ECO:0000256" key="2">
    <source>
        <dbReference type="ARBA" id="ARBA00022908"/>
    </source>
</evidence>
<dbReference type="InterPro" id="IPR004107">
    <property type="entry name" value="Integrase_SAM-like_N"/>
</dbReference>
<dbReference type="Gene3D" id="1.10.150.130">
    <property type="match status" value="1"/>
</dbReference>
<evidence type="ECO:0000259" key="6">
    <source>
        <dbReference type="PROSITE" id="PS51898"/>
    </source>
</evidence>
<keyword evidence="3 5" id="KW-0238">DNA-binding</keyword>
<reference evidence="8 9" key="1">
    <citation type="submission" date="2016-10" db="EMBL/GenBank/DDBJ databases">
        <title>Comparative genome analysis of multiple Pseudomonas spp. focuses on biocontrol and plant growth promoting traits.</title>
        <authorList>
            <person name="Tao X.-Y."/>
            <person name="Taylor C.G."/>
        </authorList>
    </citation>
    <scope>NUCLEOTIDE SEQUENCE [LARGE SCALE GENOMIC DNA]</scope>
    <source>
        <strain evidence="8 9">37D10</strain>
    </source>
</reference>
<dbReference type="InterPro" id="IPR044068">
    <property type="entry name" value="CB"/>
</dbReference>
<evidence type="ECO:0000259" key="7">
    <source>
        <dbReference type="PROSITE" id="PS51900"/>
    </source>
</evidence>
<dbReference type="InterPro" id="IPR050808">
    <property type="entry name" value="Phage_Integrase"/>
</dbReference>
<evidence type="ECO:0000256" key="5">
    <source>
        <dbReference type="PROSITE-ProRule" id="PRU01248"/>
    </source>
</evidence>
<evidence type="ECO:0000313" key="9">
    <source>
        <dbReference type="Proteomes" id="UP000284684"/>
    </source>
</evidence>
<dbReference type="AlphaFoldDB" id="A0A423H0D0"/>
<dbReference type="Proteomes" id="UP000284684">
    <property type="component" value="Unassembled WGS sequence"/>
</dbReference>
<gene>
    <name evidence="8" type="ORF">BK658_02515</name>
</gene>